<dbReference type="AlphaFoldDB" id="A0A8H7AUG2"/>
<gene>
    <name evidence="4" type="ORF">GJ744_007805</name>
</gene>
<dbReference type="EMBL" id="JAACFV010000004">
    <property type="protein sequence ID" value="KAF7513754.1"/>
    <property type="molecule type" value="Genomic_DNA"/>
</dbReference>
<organism evidence="4 5">
    <name type="scientific">Endocarpon pusillum</name>
    <dbReference type="NCBI Taxonomy" id="364733"/>
    <lineage>
        <taxon>Eukaryota</taxon>
        <taxon>Fungi</taxon>
        <taxon>Dikarya</taxon>
        <taxon>Ascomycota</taxon>
        <taxon>Pezizomycotina</taxon>
        <taxon>Eurotiomycetes</taxon>
        <taxon>Chaetothyriomycetidae</taxon>
        <taxon>Verrucariales</taxon>
        <taxon>Verrucariaceae</taxon>
        <taxon>Endocarpon</taxon>
    </lineage>
</organism>
<name>A0A8H7AUG2_9EURO</name>
<dbReference type="Proteomes" id="UP000606974">
    <property type="component" value="Unassembled WGS sequence"/>
</dbReference>
<protein>
    <recommendedName>
        <fullName evidence="6">Integral membrane protein</fullName>
    </recommendedName>
</protein>
<feature type="compositionally biased region" description="Basic and acidic residues" evidence="1">
    <location>
        <begin position="321"/>
        <end position="337"/>
    </location>
</feature>
<evidence type="ECO:0008006" key="6">
    <source>
        <dbReference type="Google" id="ProtNLM"/>
    </source>
</evidence>
<evidence type="ECO:0000256" key="2">
    <source>
        <dbReference type="SAM" id="Phobius"/>
    </source>
</evidence>
<proteinExistence type="predicted"/>
<feature type="region of interest" description="Disordered" evidence="1">
    <location>
        <begin position="246"/>
        <end position="374"/>
    </location>
</feature>
<feature type="signal peptide" evidence="3">
    <location>
        <begin position="1"/>
        <end position="25"/>
    </location>
</feature>
<dbReference type="OrthoDB" id="5426355at2759"/>
<accession>A0A8H7AUG2</accession>
<feature type="compositionally biased region" description="Low complexity" evidence="1">
    <location>
        <begin position="258"/>
        <end position="269"/>
    </location>
</feature>
<keyword evidence="2" id="KW-1133">Transmembrane helix</keyword>
<comment type="caution">
    <text evidence="4">The sequence shown here is derived from an EMBL/GenBank/DDBJ whole genome shotgun (WGS) entry which is preliminary data.</text>
</comment>
<keyword evidence="2" id="KW-0812">Transmembrane</keyword>
<keyword evidence="2" id="KW-0472">Membrane</keyword>
<reference evidence="4" key="1">
    <citation type="submission" date="2020-02" db="EMBL/GenBank/DDBJ databases">
        <authorList>
            <person name="Palmer J.M."/>
        </authorList>
    </citation>
    <scope>NUCLEOTIDE SEQUENCE</scope>
    <source>
        <strain evidence="4">EPUS1.4</strain>
        <tissue evidence="4">Thallus</tissue>
    </source>
</reference>
<feature type="compositionally biased region" description="Polar residues" evidence="1">
    <location>
        <begin position="137"/>
        <end position="155"/>
    </location>
</feature>
<sequence>MAGLKTTTTSFSFLLLLSNIPQLFAQAVSILPSTPSPTYPACAFNCDNLNGASAYCIQTNVGASQQTVDSCFCQRAEVTPFYTASTGVCDAFCTSDSDRSTLQSWFQNYCATAGFSAGQTATVTTMVTSTRTPAATATGNSRTGAGTQPASSSQDGGWLASHWKWIVMVIVLFIGLSGVAVLAVCLKRRHARKVDKRRAALSGFPTARGGGSPEIGHGRDMWGPHQHMAHTGGWDYTTDQDREMREASAAGGGGGALGSAIGNSKNSNGGSQGRLGKKSRHGSQRSARNAGIDPDRVSGEQDGNTRMATTAVRRSRSEKRRAREEGREREQEIEKGLRGLPIRHYHTRAAKEKQTVSRDGGSTPGMSEQEKDIG</sequence>
<feature type="transmembrane region" description="Helical" evidence="2">
    <location>
        <begin position="165"/>
        <end position="186"/>
    </location>
</feature>
<feature type="region of interest" description="Disordered" evidence="1">
    <location>
        <begin position="132"/>
        <end position="155"/>
    </location>
</feature>
<keyword evidence="3" id="KW-0732">Signal</keyword>
<feature type="chain" id="PRO_5034998275" description="Integral membrane protein" evidence="3">
    <location>
        <begin position="26"/>
        <end position="374"/>
    </location>
</feature>
<evidence type="ECO:0000256" key="3">
    <source>
        <dbReference type="SAM" id="SignalP"/>
    </source>
</evidence>
<keyword evidence="5" id="KW-1185">Reference proteome</keyword>
<evidence type="ECO:0000313" key="4">
    <source>
        <dbReference type="EMBL" id="KAF7513754.1"/>
    </source>
</evidence>
<evidence type="ECO:0000256" key="1">
    <source>
        <dbReference type="SAM" id="MobiDB-lite"/>
    </source>
</evidence>
<evidence type="ECO:0000313" key="5">
    <source>
        <dbReference type="Proteomes" id="UP000606974"/>
    </source>
</evidence>